<keyword evidence="1" id="KW-0812">Transmembrane</keyword>
<protein>
    <submittedName>
        <fullName evidence="2">7729_t:CDS:1</fullName>
    </submittedName>
</protein>
<feature type="transmembrane region" description="Helical" evidence="1">
    <location>
        <begin position="7"/>
        <end position="31"/>
    </location>
</feature>
<evidence type="ECO:0000256" key="1">
    <source>
        <dbReference type="SAM" id="Phobius"/>
    </source>
</evidence>
<name>A0A9N8VT71_9GLOM</name>
<dbReference type="Proteomes" id="UP000789508">
    <property type="component" value="Unassembled WGS sequence"/>
</dbReference>
<organism evidence="2 3">
    <name type="scientific">Ambispora leptoticha</name>
    <dbReference type="NCBI Taxonomy" id="144679"/>
    <lineage>
        <taxon>Eukaryota</taxon>
        <taxon>Fungi</taxon>
        <taxon>Fungi incertae sedis</taxon>
        <taxon>Mucoromycota</taxon>
        <taxon>Glomeromycotina</taxon>
        <taxon>Glomeromycetes</taxon>
        <taxon>Archaeosporales</taxon>
        <taxon>Ambisporaceae</taxon>
        <taxon>Ambispora</taxon>
    </lineage>
</organism>
<dbReference type="EMBL" id="CAJVPS010000210">
    <property type="protein sequence ID" value="CAG8465486.1"/>
    <property type="molecule type" value="Genomic_DNA"/>
</dbReference>
<comment type="caution">
    <text evidence="2">The sequence shown here is derived from an EMBL/GenBank/DDBJ whole genome shotgun (WGS) entry which is preliminary data.</text>
</comment>
<dbReference type="AlphaFoldDB" id="A0A9N8VT71"/>
<reference evidence="2" key="1">
    <citation type="submission" date="2021-06" db="EMBL/GenBank/DDBJ databases">
        <authorList>
            <person name="Kallberg Y."/>
            <person name="Tangrot J."/>
            <person name="Rosling A."/>
        </authorList>
    </citation>
    <scope>NUCLEOTIDE SEQUENCE</scope>
    <source>
        <strain evidence="2">FL130A</strain>
    </source>
</reference>
<evidence type="ECO:0000313" key="3">
    <source>
        <dbReference type="Proteomes" id="UP000789508"/>
    </source>
</evidence>
<sequence>MIEKTPIHVYGLIILSLFAFFIFFCFLWKFMFKDEFENNDNYSLKRLTRVKKRIRVRNEIDDEDSSLGTNSISTSALTSSPTVSLLEVENRKRINFERDQVQLIYYNDGQSNTRNFDSPNRKRDLYISSQNEQSIIIDLASEANKPGVKFKSSKTNEQEYSFVKEEENYAIYDNNSNEIDEHDYLMEYQMFLIDCEMDNDHEHKKKGDQELEQQEQFDSLISSTSLCIPTKIESRHNVCNNNINEKFSAPELKIDTSFLSPPDENREITRRQWPQMDVENIDPKYLCPPGWHIRRMHKMFFEHRHEYRNQMRGCGIDKE</sequence>
<keyword evidence="1" id="KW-0472">Membrane</keyword>
<evidence type="ECO:0000313" key="2">
    <source>
        <dbReference type="EMBL" id="CAG8465486.1"/>
    </source>
</evidence>
<keyword evidence="3" id="KW-1185">Reference proteome</keyword>
<accession>A0A9N8VT71</accession>
<proteinExistence type="predicted"/>
<dbReference type="OrthoDB" id="10416381at2759"/>
<gene>
    <name evidence="2" type="ORF">ALEPTO_LOCUS1755</name>
</gene>
<keyword evidence="1" id="KW-1133">Transmembrane helix</keyword>